<dbReference type="Proteomes" id="UP001597546">
    <property type="component" value="Unassembled WGS sequence"/>
</dbReference>
<evidence type="ECO:0000259" key="1">
    <source>
        <dbReference type="PROSITE" id="PS50943"/>
    </source>
</evidence>
<feature type="domain" description="HTH cro/C1-type" evidence="1">
    <location>
        <begin position="13"/>
        <end position="63"/>
    </location>
</feature>
<sequence>MKISAQPSENAIIREIFGIKQEALAISLQISQQQVSRLEQSEEIEAETLRKIAAALGLSVNAIHQFDEQLLQQHILSGNNRNFDYSGLQFHPLQKIVELYEDKVELLERLLEQAKLG</sequence>
<dbReference type="Pfam" id="PF01381">
    <property type="entry name" value="HTH_3"/>
    <property type="match status" value="1"/>
</dbReference>
<accession>A0ABW5TU17</accession>
<evidence type="ECO:0000313" key="2">
    <source>
        <dbReference type="EMBL" id="MFD2732018.1"/>
    </source>
</evidence>
<dbReference type="Gene3D" id="1.10.260.40">
    <property type="entry name" value="lambda repressor-like DNA-binding domains"/>
    <property type="match status" value="1"/>
</dbReference>
<dbReference type="SUPFAM" id="SSF47413">
    <property type="entry name" value="lambda repressor-like DNA-binding domains"/>
    <property type="match status" value="1"/>
</dbReference>
<dbReference type="InterPro" id="IPR001387">
    <property type="entry name" value="Cro/C1-type_HTH"/>
</dbReference>
<gene>
    <name evidence="2" type="ORF">ACFSSE_09900</name>
</gene>
<keyword evidence="3" id="KW-1185">Reference proteome</keyword>
<dbReference type="EMBL" id="JBHULV010000028">
    <property type="protein sequence ID" value="MFD2732018.1"/>
    <property type="molecule type" value="Genomic_DNA"/>
</dbReference>
<evidence type="ECO:0000313" key="3">
    <source>
        <dbReference type="Proteomes" id="UP001597546"/>
    </source>
</evidence>
<proteinExistence type="predicted"/>
<dbReference type="RefSeq" id="WP_379043914.1">
    <property type="nucleotide sequence ID" value="NZ_JBHSKW010000032.1"/>
</dbReference>
<comment type="caution">
    <text evidence="2">The sequence shown here is derived from an EMBL/GenBank/DDBJ whole genome shotgun (WGS) entry which is preliminary data.</text>
</comment>
<dbReference type="SMART" id="SM00530">
    <property type="entry name" value="HTH_XRE"/>
    <property type="match status" value="1"/>
</dbReference>
<protein>
    <submittedName>
        <fullName evidence="2">Helix-turn-helix transcriptional regulator</fullName>
    </submittedName>
</protein>
<reference evidence="3" key="1">
    <citation type="journal article" date="2019" name="Int. J. Syst. Evol. Microbiol.">
        <title>The Global Catalogue of Microorganisms (GCM) 10K type strain sequencing project: providing services to taxonomists for standard genome sequencing and annotation.</title>
        <authorList>
            <consortium name="The Broad Institute Genomics Platform"/>
            <consortium name="The Broad Institute Genome Sequencing Center for Infectious Disease"/>
            <person name="Wu L."/>
            <person name="Ma J."/>
        </authorList>
    </citation>
    <scope>NUCLEOTIDE SEQUENCE [LARGE SCALE GENOMIC DNA]</scope>
    <source>
        <strain evidence="3">KCTC 42456</strain>
    </source>
</reference>
<dbReference type="CDD" id="cd00093">
    <property type="entry name" value="HTH_XRE"/>
    <property type="match status" value="1"/>
</dbReference>
<dbReference type="InterPro" id="IPR010982">
    <property type="entry name" value="Lambda_DNA-bd_dom_sf"/>
</dbReference>
<organism evidence="2 3">
    <name type="scientific">Pedobacter alpinus</name>
    <dbReference type="NCBI Taxonomy" id="1590643"/>
    <lineage>
        <taxon>Bacteria</taxon>
        <taxon>Pseudomonadati</taxon>
        <taxon>Bacteroidota</taxon>
        <taxon>Sphingobacteriia</taxon>
        <taxon>Sphingobacteriales</taxon>
        <taxon>Sphingobacteriaceae</taxon>
        <taxon>Pedobacter</taxon>
    </lineage>
</organism>
<name>A0ABW5TU17_9SPHI</name>
<dbReference type="PROSITE" id="PS50943">
    <property type="entry name" value="HTH_CROC1"/>
    <property type="match status" value="1"/>
</dbReference>